<organism evidence="11 12">
    <name type="scientific">Amycolatopsis heterodermiae</name>
    <dbReference type="NCBI Taxonomy" id="3110235"/>
    <lineage>
        <taxon>Bacteria</taxon>
        <taxon>Bacillati</taxon>
        <taxon>Actinomycetota</taxon>
        <taxon>Actinomycetes</taxon>
        <taxon>Pseudonocardiales</taxon>
        <taxon>Pseudonocardiaceae</taxon>
        <taxon>Amycolatopsis</taxon>
    </lineage>
</organism>
<comment type="subcellular location">
    <subcellularLocation>
        <location evidence="1">Cell membrane</location>
    </subcellularLocation>
</comment>
<dbReference type="Proteomes" id="UP001304298">
    <property type="component" value="Unassembled WGS sequence"/>
</dbReference>
<evidence type="ECO:0000256" key="2">
    <source>
        <dbReference type="ARBA" id="ARBA00022475"/>
    </source>
</evidence>
<name>A0ABU5RMW3_9PSEU</name>
<comment type="function">
    <text evidence="6">Catalyzes the glycosylation of 4,4'-diaponeurosporenoate, i.e. the esterification of glucose at the C1'' position with the carboxyl group of 4,4'-diaponeurosporenic acid, to form glycosyl-4,4'-diaponeurosporenoate. This is a step in the biosynthesis of staphyloxanthin, an orange pigment present in most staphylococci strains.</text>
</comment>
<evidence type="ECO:0000256" key="1">
    <source>
        <dbReference type="ARBA" id="ARBA00004236"/>
    </source>
</evidence>
<feature type="domain" description="Glycosyltransferase 2-like" evidence="10">
    <location>
        <begin position="7"/>
        <end position="133"/>
    </location>
</feature>
<reference evidence="11 12" key="1">
    <citation type="submission" date="2023-12" db="EMBL/GenBank/DDBJ databases">
        <title>Amycolatopsis sp. V23-08.</title>
        <authorList>
            <person name="Somphong A."/>
        </authorList>
    </citation>
    <scope>NUCLEOTIDE SEQUENCE [LARGE SCALE GENOMIC DNA]</scope>
    <source>
        <strain evidence="11 12">V23-08</strain>
    </source>
</reference>
<comment type="caution">
    <text evidence="11">The sequence shown here is derived from an EMBL/GenBank/DDBJ whole genome shotgun (WGS) entry which is preliminary data.</text>
</comment>
<keyword evidence="2" id="KW-1003">Cell membrane</keyword>
<evidence type="ECO:0000256" key="6">
    <source>
        <dbReference type="ARBA" id="ARBA00037281"/>
    </source>
</evidence>
<keyword evidence="3" id="KW-0328">Glycosyltransferase</keyword>
<dbReference type="Gene3D" id="3.90.550.10">
    <property type="entry name" value="Spore Coat Polysaccharide Biosynthesis Protein SpsA, Chain A"/>
    <property type="match status" value="1"/>
</dbReference>
<evidence type="ECO:0000259" key="10">
    <source>
        <dbReference type="Pfam" id="PF00535"/>
    </source>
</evidence>
<evidence type="ECO:0000313" key="12">
    <source>
        <dbReference type="Proteomes" id="UP001304298"/>
    </source>
</evidence>
<dbReference type="CDD" id="cd00761">
    <property type="entry name" value="Glyco_tranf_GTA_type"/>
    <property type="match status" value="1"/>
</dbReference>
<evidence type="ECO:0000256" key="4">
    <source>
        <dbReference type="ARBA" id="ARBA00022679"/>
    </source>
</evidence>
<dbReference type="Pfam" id="PF00535">
    <property type="entry name" value="Glycos_transf_2"/>
    <property type="match status" value="1"/>
</dbReference>
<dbReference type="InterPro" id="IPR001173">
    <property type="entry name" value="Glyco_trans_2-like"/>
</dbReference>
<comment type="pathway">
    <text evidence="7">Carotenoid biosynthesis; staphyloxanthin biosynthesis; staphyloxanthin from farnesyl diphosphate: step 4/5.</text>
</comment>
<evidence type="ECO:0000256" key="7">
    <source>
        <dbReference type="ARBA" id="ARBA00037904"/>
    </source>
</evidence>
<dbReference type="RefSeq" id="WP_323337780.1">
    <property type="nucleotide sequence ID" value="NZ_JAYFSI010000026.1"/>
</dbReference>
<dbReference type="InterPro" id="IPR029044">
    <property type="entry name" value="Nucleotide-diphossugar_trans"/>
</dbReference>
<evidence type="ECO:0000256" key="5">
    <source>
        <dbReference type="ARBA" id="ARBA00023136"/>
    </source>
</evidence>
<dbReference type="PANTHER" id="PTHR43646:SF2">
    <property type="entry name" value="GLYCOSYLTRANSFERASE 2-LIKE DOMAIN-CONTAINING PROTEIN"/>
    <property type="match status" value="1"/>
</dbReference>
<dbReference type="SUPFAM" id="SSF53448">
    <property type="entry name" value="Nucleotide-diphospho-sugar transferases"/>
    <property type="match status" value="1"/>
</dbReference>
<gene>
    <name evidence="11" type="ORF">VA596_49510</name>
</gene>
<protein>
    <recommendedName>
        <fullName evidence="9">4,4'-diaponeurosporenoate glycosyltransferase</fullName>
    </recommendedName>
</protein>
<evidence type="ECO:0000256" key="3">
    <source>
        <dbReference type="ARBA" id="ARBA00022676"/>
    </source>
</evidence>
<proteinExistence type="inferred from homology"/>
<evidence type="ECO:0000256" key="8">
    <source>
        <dbReference type="ARBA" id="ARBA00038120"/>
    </source>
</evidence>
<feature type="non-terminal residue" evidence="11">
    <location>
        <position position="205"/>
    </location>
</feature>
<dbReference type="PANTHER" id="PTHR43646">
    <property type="entry name" value="GLYCOSYLTRANSFERASE"/>
    <property type="match status" value="1"/>
</dbReference>
<keyword evidence="4" id="KW-0808">Transferase</keyword>
<comment type="similarity">
    <text evidence="8">Belongs to the glycosyltransferase 2 family. CrtQ subfamily.</text>
</comment>
<keyword evidence="12" id="KW-1185">Reference proteome</keyword>
<evidence type="ECO:0000313" key="11">
    <source>
        <dbReference type="EMBL" id="MEA5367647.1"/>
    </source>
</evidence>
<sequence length="205" mass="21911">MITAVGVVVPARDEQDLIEPCLRALRRALWRLPARVERAVCVVADRCADDTAARARAVFGGWATGRVVVTGRPRKIGEVRDLGVHAVRTELAGHAASEVLLLNTDADTQVGSGWAREHLRRVERGAHAVTGPAELAGPFPGSPHAARRYHAVVSGGVNVYGANLGVRADAFDTIGGFGVCRTGEDHDLWRRLGEAGFRCRVEPAA</sequence>
<keyword evidence="5" id="KW-0472">Membrane</keyword>
<dbReference type="EMBL" id="JAYFSI010000026">
    <property type="protein sequence ID" value="MEA5367647.1"/>
    <property type="molecule type" value="Genomic_DNA"/>
</dbReference>
<accession>A0ABU5RMW3</accession>
<evidence type="ECO:0000256" key="9">
    <source>
        <dbReference type="ARBA" id="ARBA00040345"/>
    </source>
</evidence>